<feature type="domain" description="Reverse transcriptase/retrotransposon-derived protein RNase H-like" evidence="1">
    <location>
        <begin position="99"/>
        <end position="136"/>
    </location>
</feature>
<gene>
    <name evidence="2" type="ORF">F2P56_013092</name>
</gene>
<dbReference type="InterPro" id="IPR043128">
    <property type="entry name" value="Rev_trsase/Diguanyl_cyclase"/>
</dbReference>
<evidence type="ECO:0000313" key="3">
    <source>
        <dbReference type="Proteomes" id="UP000619265"/>
    </source>
</evidence>
<name>A0A833XNS1_JUGRE</name>
<dbReference type="Pfam" id="PF17919">
    <property type="entry name" value="RT_RNaseH_2"/>
    <property type="match status" value="1"/>
</dbReference>
<dbReference type="PANTHER" id="PTHR33064:SF37">
    <property type="entry name" value="RIBONUCLEASE H"/>
    <property type="match status" value="1"/>
</dbReference>
<dbReference type="Gramene" id="Jr06_13890_p1">
    <property type="protein sequence ID" value="cds.Jr06_13890_p1"/>
    <property type="gene ID" value="Jr06_13890"/>
</dbReference>
<evidence type="ECO:0000259" key="1">
    <source>
        <dbReference type="Pfam" id="PF17919"/>
    </source>
</evidence>
<dbReference type="InterPro" id="IPR043502">
    <property type="entry name" value="DNA/RNA_pol_sf"/>
</dbReference>
<dbReference type="Gene3D" id="3.30.70.270">
    <property type="match status" value="1"/>
</dbReference>
<reference evidence="2" key="2">
    <citation type="submission" date="2020-03" db="EMBL/GenBank/DDBJ databases">
        <title>Walnut 2.0.</title>
        <authorList>
            <person name="Marrano A."/>
            <person name="Britton M."/>
            <person name="Zimin A.V."/>
            <person name="Zaini P.A."/>
            <person name="Workman R."/>
            <person name="Puiu D."/>
            <person name="Bianco L."/>
            <person name="Allen B.J."/>
            <person name="Troggio M."/>
            <person name="Leslie C.A."/>
            <person name="Timp W."/>
            <person name="Dendekar A."/>
            <person name="Salzberg S.L."/>
            <person name="Neale D.B."/>
        </authorList>
    </citation>
    <scope>NUCLEOTIDE SEQUENCE</scope>
    <source>
        <tissue evidence="2">Leaves</tissue>
    </source>
</reference>
<comment type="caution">
    <text evidence="2">The sequence shown here is derived from an EMBL/GenBank/DDBJ whole genome shotgun (WGS) entry which is preliminary data.</text>
</comment>
<protein>
    <recommendedName>
        <fullName evidence="1">Reverse transcriptase/retrotransposon-derived protein RNase H-like domain-containing protein</fullName>
    </recommendedName>
</protein>
<dbReference type="PANTHER" id="PTHR33064">
    <property type="entry name" value="POL PROTEIN"/>
    <property type="match status" value="1"/>
</dbReference>
<sequence length="140" mass="15631">GAFTKLRQTGSVEEYQTAFEILSNKNTGEVEYLSHIISKEEVKADPMKISAMIEWPIPKTPKALRGFLGLTMYYRKSIKGYVSIAAPLTALLKKNSFTWTEEANQAFIALKATMTTPPVLGLPNFSKMFVVECDASWEMG</sequence>
<dbReference type="SUPFAM" id="SSF56672">
    <property type="entry name" value="DNA/RNA polymerases"/>
    <property type="match status" value="1"/>
</dbReference>
<dbReference type="FunFam" id="3.30.70.270:FF:000020">
    <property type="entry name" value="Transposon Tf2-6 polyprotein-like Protein"/>
    <property type="match status" value="1"/>
</dbReference>
<organism evidence="2 3">
    <name type="scientific">Juglans regia</name>
    <name type="common">English walnut</name>
    <dbReference type="NCBI Taxonomy" id="51240"/>
    <lineage>
        <taxon>Eukaryota</taxon>
        <taxon>Viridiplantae</taxon>
        <taxon>Streptophyta</taxon>
        <taxon>Embryophyta</taxon>
        <taxon>Tracheophyta</taxon>
        <taxon>Spermatophyta</taxon>
        <taxon>Magnoliopsida</taxon>
        <taxon>eudicotyledons</taxon>
        <taxon>Gunneridae</taxon>
        <taxon>Pentapetalae</taxon>
        <taxon>rosids</taxon>
        <taxon>fabids</taxon>
        <taxon>Fagales</taxon>
        <taxon>Juglandaceae</taxon>
        <taxon>Juglans</taxon>
    </lineage>
</organism>
<evidence type="ECO:0000313" key="2">
    <source>
        <dbReference type="EMBL" id="KAF5468987.1"/>
    </source>
</evidence>
<dbReference type="InterPro" id="IPR041577">
    <property type="entry name" value="RT_RNaseH_2"/>
</dbReference>
<proteinExistence type="predicted"/>
<accession>A0A833XNS1</accession>
<dbReference type="InterPro" id="IPR051320">
    <property type="entry name" value="Viral_Replic_Matur_Polypro"/>
</dbReference>
<dbReference type="AlphaFoldDB" id="A0A833XNS1"/>
<reference evidence="2" key="1">
    <citation type="submission" date="2015-10" db="EMBL/GenBank/DDBJ databases">
        <authorList>
            <person name="Martinez-Garcia P.J."/>
            <person name="Crepeau M.W."/>
            <person name="Puiu D."/>
            <person name="Gonzalez-Ibeas D."/>
            <person name="Whalen J."/>
            <person name="Stevens K."/>
            <person name="Paul R."/>
            <person name="Butterfield T."/>
            <person name="Britton M."/>
            <person name="Reagan R."/>
            <person name="Chakraborty S."/>
            <person name="Walawage S.L."/>
            <person name="Vasquez-Gross H.A."/>
            <person name="Cardeno C."/>
            <person name="Famula R."/>
            <person name="Pratt K."/>
            <person name="Kuruganti S."/>
            <person name="Aradhya M.K."/>
            <person name="Leslie C.A."/>
            <person name="Dandekar A.M."/>
            <person name="Salzberg S.L."/>
            <person name="Wegrzyn J.L."/>
            <person name="Langley C.H."/>
            <person name="Neale D.B."/>
        </authorList>
    </citation>
    <scope>NUCLEOTIDE SEQUENCE</scope>
    <source>
        <tissue evidence="2">Leaves</tissue>
    </source>
</reference>
<feature type="non-terminal residue" evidence="2">
    <location>
        <position position="1"/>
    </location>
</feature>
<dbReference type="Proteomes" id="UP000619265">
    <property type="component" value="Unassembled WGS sequence"/>
</dbReference>
<dbReference type="EMBL" id="LIHL02000006">
    <property type="protein sequence ID" value="KAF5468987.1"/>
    <property type="molecule type" value="Genomic_DNA"/>
</dbReference>